<evidence type="ECO:0000313" key="2">
    <source>
        <dbReference type="EMBL" id="EXJ83395.1"/>
    </source>
</evidence>
<evidence type="ECO:0000256" key="1">
    <source>
        <dbReference type="SAM" id="MobiDB-lite"/>
    </source>
</evidence>
<feature type="compositionally biased region" description="Pro residues" evidence="1">
    <location>
        <begin position="17"/>
        <end position="39"/>
    </location>
</feature>
<dbReference type="RefSeq" id="XP_007726081.1">
    <property type="nucleotide sequence ID" value="XM_007727891.1"/>
</dbReference>
<sequence>MEINLSNASTSISPVDKPLPPPPPPPPPPLSPSSSPPPSVSHLPPLGFISVDVHFPRPPGDPFNEQTWPFPLVREQAQGSQLHQIVTKDGYTADFVDRFVEAGQRLIARGCVGIITSCGFLAMAQPELAKRLSVPVATSALIQIPSVHALLPPTQSVGIITFDASKLGALHLSQLLIGDVDRLHIIGVPEDGELGRMVRDGAAYVHERIEEELIQCARDLVERYPDIGALVLECTQMPPFARAIQEAVHLPVYDVYTMGMWFYSGLVRRTPHAWSVTNQS</sequence>
<evidence type="ECO:0000313" key="3">
    <source>
        <dbReference type="Proteomes" id="UP000019484"/>
    </source>
</evidence>
<protein>
    <recommendedName>
        <fullName evidence="4">Aspartate/glutamate racemase family protein</fullName>
    </recommendedName>
</protein>
<dbReference type="NCBIfam" id="NF005679">
    <property type="entry name" value="PRK07475.1"/>
    <property type="match status" value="1"/>
</dbReference>
<dbReference type="OrthoDB" id="412093at2759"/>
<dbReference type="AlphaFoldDB" id="W9Y1A8"/>
<reference evidence="2 3" key="1">
    <citation type="submission" date="2013-03" db="EMBL/GenBank/DDBJ databases">
        <title>The Genome Sequence of Capronia coronata CBS 617.96.</title>
        <authorList>
            <consortium name="The Broad Institute Genomics Platform"/>
            <person name="Cuomo C."/>
            <person name="de Hoog S."/>
            <person name="Gorbushina A."/>
            <person name="Walker B."/>
            <person name="Young S.K."/>
            <person name="Zeng Q."/>
            <person name="Gargeya S."/>
            <person name="Fitzgerald M."/>
            <person name="Haas B."/>
            <person name="Abouelleil A."/>
            <person name="Allen A.W."/>
            <person name="Alvarado L."/>
            <person name="Arachchi H.M."/>
            <person name="Berlin A.M."/>
            <person name="Chapman S.B."/>
            <person name="Gainer-Dewar J."/>
            <person name="Goldberg J."/>
            <person name="Griggs A."/>
            <person name="Gujja S."/>
            <person name="Hansen M."/>
            <person name="Howarth C."/>
            <person name="Imamovic A."/>
            <person name="Ireland A."/>
            <person name="Larimer J."/>
            <person name="McCowan C."/>
            <person name="Murphy C."/>
            <person name="Pearson M."/>
            <person name="Poon T.W."/>
            <person name="Priest M."/>
            <person name="Roberts A."/>
            <person name="Saif S."/>
            <person name="Shea T."/>
            <person name="Sisk P."/>
            <person name="Sykes S."/>
            <person name="Wortman J."/>
            <person name="Nusbaum C."/>
            <person name="Birren B."/>
        </authorList>
    </citation>
    <scope>NUCLEOTIDE SEQUENCE [LARGE SCALE GENOMIC DNA]</scope>
    <source>
        <strain evidence="2 3">CBS 617.96</strain>
    </source>
</reference>
<name>W9Y1A8_9EURO</name>
<feature type="compositionally biased region" description="Polar residues" evidence="1">
    <location>
        <begin position="1"/>
        <end position="13"/>
    </location>
</feature>
<evidence type="ECO:0008006" key="4">
    <source>
        <dbReference type="Google" id="ProtNLM"/>
    </source>
</evidence>
<proteinExistence type="predicted"/>
<gene>
    <name evidence="2" type="ORF">A1O1_07017</name>
</gene>
<dbReference type="eggNOG" id="ENOG502RZWQ">
    <property type="taxonomic scope" value="Eukaryota"/>
</dbReference>
<dbReference type="GeneID" id="19161880"/>
<comment type="caution">
    <text evidence="2">The sequence shown here is derived from an EMBL/GenBank/DDBJ whole genome shotgun (WGS) entry which is preliminary data.</text>
</comment>
<dbReference type="EMBL" id="AMWN01000006">
    <property type="protein sequence ID" value="EXJ83395.1"/>
    <property type="molecule type" value="Genomic_DNA"/>
</dbReference>
<dbReference type="Proteomes" id="UP000019484">
    <property type="component" value="Unassembled WGS sequence"/>
</dbReference>
<keyword evidence="3" id="KW-1185">Reference proteome</keyword>
<accession>W9Y1A8</accession>
<organism evidence="2 3">
    <name type="scientific">Capronia coronata CBS 617.96</name>
    <dbReference type="NCBI Taxonomy" id="1182541"/>
    <lineage>
        <taxon>Eukaryota</taxon>
        <taxon>Fungi</taxon>
        <taxon>Dikarya</taxon>
        <taxon>Ascomycota</taxon>
        <taxon>Pezizomycotina</taxon>
        <taxon>Eurotiomycetes</taxon>
        <taxon>Chaetothyriomycetidae</taxon>
        <taxon>Chaetothyriales</taxon>
        <taxon>Herpotrichiellaceae</taxon>
        <taxon>Capronia</taxon>
    </lineage>
</organism>
<dbReference type="HOGENOM" id="CLU_093553_0_0_1"/>
<feature type="region of interest" description="Disordered" evidence="1">
    <location>
        <begin position="1"/>
        <end position="41"/>
    </location>
</feature>